<evidence type="ECO:0000313" key="5">
    <source>
        <dbReference type="Proteomes" id="UP000269721"/>
    </source>
</evidence>
<keyword evidence="1" id="KW-0479">Metal-binding</keyword>
<dbReference type="Pfam" id="PF08685">
    <property type="entry name" value="GON"/>
    <property type="match status" value="1"/>
</dbReference>
<feature type="compositionally biased region" description="Basic and acidic residues" evidence="2">
    <location>
        <begin position="357"/>
        <end position="379"/>
    </location>
</feature>
<evidence type="ECO:0000256" key="1">
    <source>
        <dbReference type="ARBA" id="ARBA00022723"/>
    </source>
</evidence>
<reference evidence="5" key="1">
    <citation type="journal article" date="2018" name="Nat. Microbiol.">
        <title>Leveraging single-cell genomics to expand the fungal tree of life.</title>
        <authorList>
            <person name="Ahrendt S.R."/>
            <person name="Quandt C.A."/>
            <person name="Ciobanu D."/>
            <person name="Clum A."/>
            <person name="Salamov A."/>
            <person name="Andreopoulos B."/>
            <person name="Cheng J.F."/>
            <person name="Woyke T."/>
            <person name="Pelin A."/>
            <person name="Henrissat B."/>
            <person name="Reynolds N.K."/>
            <person name="Benny G.L."/>
            <person name="Smith M.E."/>
            <person name="James T.Y."/>
            <person name="Grigoriev I.V."/>
        </authorList>
    </citation>
    <scope>NUCLEOTIDE SEQUENCE [LARGE SCALE GENOMIC DNA]</scope>
</reference>
<evidence type="ECO:0000259" key="3">
    <source>
        <dbReference type="Pfam" id="PF08685"/>
    </source>
</evidence>
<dbReference type="OrthoDB" id="5855429at2759"/>
<proteinExistence type="predicted"/>
<dbReference type="GO" id="GO:0004222">
    <property type="term" value="F:metalloendopeptidase activity"/>
    <property type="evidence" value="ECO:0007669"/>
    <property type="project" value="InterPro"/>
</dbReference>
<sequence length="528" mass="56873">MTISTFTLTSTFISTDLILSTVYTELINTLTTTTTPTTTAAAVTTTTFTDTSTTTVETTVTPAVTVPPAPPCTVSRASTYISASFFFNSAPYVPGPCATLLASAPTSTDGNYNLTLPGSGVQASVYCFNMSSGNPLEYVNLHSGFSQNVHKDDGVTQLTFMKARLLLTNPAAFFIDLFDLTFAKVTKHARGVTGKSSRWRLTGGVVGNPLSRRCLLEKQTTVPPPAFLPLAMSTSLDRVFPSSIRKSTFGAKTPIIKILAGATTDQCIDGLIPGAIIGPCTESVEAAIASPETHRLPLDFQLPIKPCLEGSWRAERFFLGDEVSPEEVGVGASTPSVAKKIKEEGLETYDGDSALALRERSGDRKGREGGDGEGKEDLHGGCGGVDVRRRRVGSPLSVFFAERMEKWSGTRFPSWKAATAQDHCRAQHRSVGCNLFSLNENRRRKQYSGRRSTYRSLFPLRSAERTIKSGKEIKAGFLRLHNTHLQFPSQSLSAATHVAPPESDQRYSRKSVSDAPVDAPYGTCLGSG</sequence>
<evidence type="ECO:0000256" key="2">
    <source>
        <dbReference type="SAM" id="MobiDB-lite"/>
    </source>
</evidence>
<keyword evidence="5" id="KW-1185">Reference proteome</keyword>
<feature type="domain" description="GON" evidence="3">
    <location>
        <begin position="97"/>
        <end position="148"/>
    </location>
</feature>
<dbReference type="GO" id="GO:0008270">
    <property type="term" value="F:zinc ion binding"/>
    <property type="evidence" value="ECO:0007669"/>
    <property type="project" value="InterPro"/>
</dbReference>
<accession>A0A4P9VYN1</accession>
<feature type="region of interest" description="Disordered" evidence="2">
    <location>
        <begin position="352"/>
        <end position="384"/>
    </location>
</feature>
<gene>
    <name evidence="4" type="ORF">BDK51DRAFT_47814</name>
</gene>
<protein>
    <recommendedName>
        <fullName evidence="3">GON domain-containing protein</fullName>
    </recommendedName>
</protein>
<feature type="region of interest" description="Disordered" evidence="2">
    <location>
        <begin position="490"/>
        <end position="528"/>
    </location>
</feature>
<evidence type="ECO:0000313" key="4">
    <source>
        <dbReference type="EMBL" id="RKO84864.1"/>
    </source>
</evidence>
<dbReference type="EMBL" id="KZ999652">
    <property type="protein sequence ID" value="RKO84864.1"/>
    <property type="molecule type" value="Genomic_DNA"/>
</dbReference>
<dbReference type="InterPro" id="IPR012314">
    <property type="entry name" value="Pept_M12B_GON-ADAMTSs"/>
</dbReference>
<organism evidence="4 5">
    <name type="scientific">Blyttiomyces helicus</name>
    <dbReference type="NCBI Taxonomy" id="388810"/>
    <lineage>
        <taxon>Eukaryota</taxon>
        <taxon>Fungi</taxon>
        <taxon>Fungi incertae sedis</taxon>
        <taxon>Chytridiomycota</taxon>
        <taxon>Chytridiomycota incertae sedis</taxon>
        <taxon>Chytridiomycetes</taxon>
        <taxon>Chytridiomycetes incertae sedis</taxon>
        <taxon>Blyttiomyces</taxon>
    </lineage>
</organism>
<name>A0A4P9VYN1_9FUNG</name>
<dbReference type="Proteomes" id="UP000269721">
    <property type="component" value="Unassembled WGS sequence"/>
</dbReference>
<dbReference type="AlphaFoldDB" id="A0A4P9VYN1"/>